<gene>
    <name evidence="3" type="ORF">D7318_16900</name>
    <name evidence="2" type="ORF">D7319_15565</name>
</gene>
<dbReference type="Proteomes" id="UP000275024">
    <property type="component" value="Unassembled WGS sequence"/>
</dbReference>
<dbReference type="InterPro" id="IPR052718">
    <property type="entry name" value="NmrA-type_oxidoreductase"/>
</dbReference>
<evidence type="ECO:0000313" key="5">
    <source>
        <dbReference type="Proteomes" id="UP000275024"/>
    </source>
</evidence>
<dbReference type="Gene3D" id="3.90.25.10">
    <property type="entry name" value="UDP-galactose 4-epimerase, domain 1"/>
    <property type="match status" value="1"/>
</dbReference>
<dbReference type="PANTHER" id="PTHR47129:SF1">
    <property type="entry name" value="NMRA-LIKE DOMAIN-CONTAINING PROTEIN"/>
    <property type="match status" value="1"/>
</dbReference>
<protein>
    <submittedName>
        <fullName evidence="2">SDR family oxidoreductase</fullName>
    </submittedName>
</protein>
<name>A0A3A9W7J5_9ACTN</name>
<accession>A0A3A9W7J5</accession>
<reference evidence="4 5" key="1">
    <citation type="submission" date="2018-09" db="EMBL/GenBank/DDBJ databases">
        <title>Streptomyces sp. nov. DS1-2, an endophytic actinomycete isolated from roots of Dendrobium scabrilingue.</title>
        <authorList>
            <person name="Kuncharoen N."/>
            <person name="Kudo T."/>
            <person name="Ohkuma M."/>
            <person name="Yuki M."/>
            <person name="Tanasupawat S."/>
        </authorList>
    </citation>
    <scope>NUCLEOTIDE SEQUENCE [LARGE SCALE GENOMIC DNA]</scope>
    <source>
        <strain evidence="2 5">AZ1-7</strain>
        <strain evidence="3 4">DS1-2</strain>
    </source>
</reference>
<evidence type="ECO:0000259" key="1">
    <source>
        <dbReference type="Pfam" id="PF05368"/>
    </source>
</evidence>
<dbReference type="InterPro" id="IPR008030">
    <property type="entry name" value="NmrA-like"/>
</dbReference>
<comment type="caution">
    <text evidence="2">The sequence shown here is derived from an EMBL/GenBank/DDBJ whole genome shotgun (WGS) entry which is preliminary data.</text>
</comment>
<dbReference type="SUPFAM" id="SSF51735">
    <property type="entry name" value="NAD(P)-binding Rossmann-fold domains"/>
    <property type="match status" value="1"/>
</dbReference>
<dbReference type="Proteomes" id="UP000268652">
    <property type="component" value="Unassembled WGS sequence"/>
</dbReference>
<dbReference type="EMBL" id="RBDY01000011">
    <property type="protein sequence ID" value="RKN21611.1"/>
    <property type="molecule type" value="Genomic_DNA"/>
</dbReference>
<evidence type="ECO:0000313" key="3">
    <source>
        <dbReference type="EMBL" id="RKN21611.1"/>
    </source>
</evidence>
<keyword evidence="4" id="KW-1185">Reference proteome</keyword>
<dbReference type="PANTHER" id="PTHR47129">
    <property type="entry name" value="QUINONE OXIDOREDUCTASE 2"/>
    <property type="match status" value="1"/>
</dbReference>
<dbReference type="OrthoDB" id="5510591at2"/>
<evidence type="ECO:0000313" key="4">
    <source>
        <dbReference type="Proteomes" id="UP000268652"/>
    </source>
</evidence>
<dbReference type="CDD" id="cd05269">
    <property type="entry name" value="TMR_SDR_a"/>
    <property type="match status" value="1"/>
</dbReference>
<dbReference type="EMBL" id="RBDX01000011">
    <property type="protein sequence ID" value="RKN08353.1"/>
    <property type="molecule type" value="Genomic_DNA"/>
</dbReference>
<proteinExistence type="predicted"/>
<dbReference type="RefSeq" id="WP_120697930.1">
    <property type="nucleotide sequence ID" value="NZ_RBDX01000011.1"/>
</dbReference>
<feature type="domain" description="NmrA-like" evidence="1">
    <location>
        <begin position="2"/>
        <end position="245"/>
    </location>
</feature>
<dbReference type="AlphaFoldDB" id="A0A3A9W7J5"/>
<dbReference type="Pfam" id="PF05368">
    <property type="entry name" value="NmrA"/>
    <property type="match status" value="1"/>
</dbReference>
<organism evidence="2 5">
    <name type="scientific">Streptomyces radicis</name>
    <dbReference type="NCBI Taxonomy" id="1750517"/>
    <lineage>
        <taxon>Bacteria</taxon>
        <taxon>Bacillati</taxon>
        <taxon>Actinomycetota</taxon>
        <taxon>Actinomycetes</taxon>
        <taxon>Kitasatosporales</taxon>
        <taxon>Streptomycetaceae</taxon>
        <taxon>Streptomyces</taxon>
    </lineage>
</organism>
<sequence length="285" mass="29381">MIVVTGATGPLGRLVIAELRERGVAADRIVAAVRSPEKAADLAASGVAVREADYDRPATLAAAFEGAEKVLLISGNEVGRRVPQHRAVIDAAKGAGAGLLAYTSVLRADTTTVAVAPEHKETEEYLVASGLPYSLLRNGWYTENYTQAVAQALATGTLLGAAGEGLVASATRADYAAAAAAVLTGEGHANTVYELSGDTAWTMAEFAAALTEVSGTKVEYRDLPADEYRAALVGNGLPDEVAAFLARLETDIADGALAHTPGDLARLTGRPTTPLRDTLAALARA</sequence>
<dbReference type="Gene3D" id="3.40.50.720">
    <property type="entry name" value="NAD(P)-binding Rossmann-like Domain"/>
    <property type="match status" value="1"/>
</dbReference>
<evidence type="ECO:0000313" key="2">
    <source>
        <dbReference type="EMBL" id="RKN08353.1"/>
    </source>
</evidence>
<dbReference type="InterPro" id="IPR036291">
    <property type="entry name" value="NAD(P)-bd_dom_sf"/>
</dbReference>